<dbReference type="SUPFAM" id="SSF100950">
    <property type="entry name" value="NagB/RpiA/CoA transferase-like"/>
    <property type="match status" value="1"/>
</dbReference>
<organism evidence="4 5">
    <name type="scientific">Oidiodendron maius (strain Zn)</name>
    <dbReference type="NCBI Taxonomy" id="913774"/>
    <lineage>
        <taxon>Eukaryota</taxon>
        <taxon>Fungi</taxon>
        <taxon>Dikarya</taxon>
        <taxon>Ascomycota</taxon>
        <taxon>Pezizomycotina</taxon>
        <taxon>Leotiomycetes</taxon>
        <taxon>Leotiomycetes incertae sedis</taxon>
        <taxon>Myxotrichaceae</taxon>
        <taxon>Oidiodendron</taxon>
    </lineage>
</organism>
<name>A0A0C3HY93_OIDMZ</name>
<dbReference type="Gene3D" id="3.90.79.10">
    <property type="entry name" value="Nucleoside Triphosphate Pyrophosphohydrolase"/>
    <property type="match status" value="1"/>
</dbReference>
<dbReference type="Proteomes" id="UP000054321">
    <property type="component" value="Unassembled WGS sequence"/>
</dbReference>
<dbReference type="Pfam" id="PF00293">
    <property type="entry name" value="NUDIX"/>
    <property type="match status" value="1"/>
</dbReference>
<sequence length="497" mass="55240">MTKRAPEGLTFALFKRSEEVNSYPGKWAVCSGSIDPSDPSPESAAQREILEETTLSVSEDIRLLRRGKPFSFIDHKLKTEWTVYPFAWVLQPGAKPIKLNWEHTEVKFVKPLDLENYNHVPLLEVGMHRILVGDETELGLQELGNDHASGAQALAGKALEILLKSVQKGDLSKSKTTENFWRELRMMAWHLAKNGRPSMAAAIETQLFKTLEAVRNKMEASAELTIPINEARKIAKEAIEARIAAQKHTLEKLAEFFVDFIESRQPVQGRAGQEPRINIVTLSSSGTIARCLSSLTLVLTTKGFNVSLSVLESRPNFEGISFVNALLSALPLDPDVIDKLTVDIVSDASMAAVTRNAHYLVLGGDKVLPNGDVSNKIGTLSTAIVAKTINPKCHVIATFDTGKITASSFEGNHDKVEYNDEAEMIGAWPKGLFEELKEKRKLNFKVEVKNAYFEWITARWIDTYISEEGVLSVQDIDRLGKQSKELEDSVFSDFLEG</sequence>
<protein>
    <recommendedName>
        <fullName evidence="3">Nudix hydrolase domain-containing protein</fullName>
    </recommendedName>
</protein>
<keyword evidence="5" id="KW-1185">Reference proteome</keyword>
<dbReference type="SUPFAM" id="SSF55811">
    <property type="entry name" value="Nudix"/>
    <property type="match status" value="1"/>
</dbReference>
<dbReference type="GO" id="GO:0046523">
    <property type="term" value="F:S-methyl-5-thioribose-1-phosphate isomerase activity"/>
    <property type="evidence" value="ECO:0007669"/>
    <property type="project" value="TreeGrafter"/>
</dbReference>
<evidence type="ECO:0000256" key="1">
    <source>
        <dbReference type="ARBA" id="ARBA00007251"/>
    </source>
</evidence>
<reference evidence="4 5" key="1">
    <citation type="submission" date="2014-04" db="EMBL/GenBank/DDBJ databases">
        <authorList>
            <consortium name="DOE Joint Genome Institute"/>
            <person name="Kuo A."/>
            <person name="Martino E."/>
            <person name="Perotto S."/>
            <person name="Kohler A."/>
            <person name="Nagy L.G."/>
            <person name="Floudas D."/>
            <person name="Copeland A."/>
            <person name="Barry K.W."/>
            <person name="Cichocki N."/>
            <person name="Veneault-Fourrey C."/>
            <person name="LaButti K."/>
            <person name="Lindquist E.A."/>
            <person name="Lipzen A."/>
            <person name="Lundell T."/>
            <person name="Morin E."/>
            <person name="Murat C."/>
            <person name="Sun H."/>
            <person name="Tunlid A."/>
            <person name="Henrissat B."/>
            <person name="Grigoriev I.V."/>
            <person name="Hibbett D.S."/>
            <person name="Martin F."/>
            <person name="Nordberg H.P."/>
            <person name="Cantor M.N."/>
            <person name="Hua S.X."/>
        </authorList>
    </citation>
    <scope>NUCLEOTIDE SEQUENCE [LARGE SCALE GENOMIC DNA]</scope>
    <source>
        <strain evidence="4 5">Zn</strain>
    </source>
</reference>
<dbReference type="InterPro" id="IPR000086">
    <property type="entry name" value="NUDIX_hydrolase_dom"/>
</dbReference>
<dbReference type="EMBL" id="KN832870">
    <property type="protein sequence ID" value="KIN07187.1"/>
    <property type="molecule type" value="Genomic_DNA"/>
</dbReference>
<dbReference type="HOGENOM" id="CLU_021101_1_0_1"/>
<reference evidence="5" key="2">
    <citation type="submission" date="2015-01" db="EMBL/GenBank/DDBJ databases">
        <title>Evolutionary Origins and Diversification of the Mycorrhizal Mutualists.</title>
        <authorList>
            <consortium name="DOE Joint Genome Institute"/>
            <consortium name="Mycorrhizal Genomics Consortium"/>
            <person name="Kohler A."/>
            <person name="Kuo A."/>
            <person name="Nagy L.G."/>
            <person name="Floudas D."/>
            <person name="Copeland A."/>
            <person name="Barry K.W."/>
            <person name="Cichocki N."/>
            <person name="Veneault-Fourrey C."/>
            <person name="LaButti K."/>
            <person name="Lindquist E.A."/>
            <person name="Lipzen A."/>
            <person name="Lundell T."/>
            <person name="Morin E."/>
            <person name="Murat C."/>
            <person name="Riley R."/>
            <person name="Ohm R."/>
            <person name="Sun H."/>
            <person name="Tunlid A."/>
            <person name="Henrissat B."/>
            <person name="Grigoriev I.V."/>
            <person name="Hibbett D.S."/>
            <person name="Martin F."/>
        </authorList>
    </citation>
    <scope>NUCLEOTIDE SEQUENCE [LARGE SCALE GENOMIC DNA]</scope>
    <source>
        <strain evidence="5">Zn</strain>
    </source>
</reference>
<dbReference type="InterPro" id="IPR037171">
    <property type="entry name" value="NagB/RpiA_transferase-like"/>
</dbReference>
<dbReference type="Pfam" id="PF01008">
    <property type="entry name" value="IF-2B"/>
    <property type="match status" value="1"/>
</dbReference>
<dbReference type="GO" id="GO:0019509">
    <property type="term" value="P:L-methionine salvage from methylthioadenosine"/>
    <property type="evidence" value="ECO:0007669"/>
    <property type="project" value="TreeGrafter"/>
</dbReference>
<comment type="similarity">
    <text evidence="1 2">Belongs to the eIF-2B alpha/beta/delta subunits family.</text>
</comment>
<evidence type="ECO:0000259" key="3">
    <source>
        <dbReference type="PROSITE" id="PS51462"/>
    </source>
</evidence>
<proteinExistence type="inferred from homology"/>
<dbReference type="InterPro" id="IPR042529">
    <property type="entry name" value="IF_2B-like_C"/>
</dbReference>
<dbReference type="Gene3D" id="3.40.50.10470">
    <property type="entry name" value="Translation initiation factor eif-2b, domain 2"/>
    <property type="match status" value="1"/>
</dbReference>
<dbReference type="AlphaFoldDB" id="A0A0C3HY93"/>
<dbReference type="PANTHER" id="PTHR43475">
    <property type="entry name" value="METHYLTHIORIBOSE-1-PHOSPHATE ISOMERASE"/>
    <property type="match status" value="1"/>
</dbReference>
<dbReference type="InterPro" id="IPR015797">
    <property type="entry name" value="NUDIX_hydrolase-like_dom_sf"/>
</dbReference>
<evidence type="ECO:0000313" key="4">
    <source>
        <dbReference type="EMBL" id="KIN07187.1"/>
    </source>
</evidence>
<evidence type="ECO:0000313" key="5">
    <source>
        <dbReference type="Proteomes" id="UP000054321"/>
    </source>
</evidence>
<dbReference type="InterPro" id="IPR000649">
    <property type="entry name" value="IF-2B-related"/>
</dbReference>
<accession>A0A0C3HY93</accession>
<dbReference type="PANTHER" id="PTHR43475:SF3">
    <property type="entry name" value="TRANSLATION INITIATION FACTOR EIF-2B SUBUNIT FAMILY PROTEIN (AFU_ORTHOLOGUE AFUA_2G14290)"/>
    <property type="match status" value="1"/>
</dbReference>
<dbReference type="InParanoid" id="A0A0C3HY93"/>
<dbReference type="STRING" id="913774.A0A0C3HY93"/>
<feature type="domain" description="Nudix hydrolase" evidence="3">
    <location>
        <begin position="1"/>
        <end position="138"/>
    </location>
</feature>
<evidence type="ECO:0000256" key="2">
    <source>
        <dbReference type="RuleBase" id="RU003814"/>
    </source>
</evidence>
<gene>
    <name evidence="4" type="ORF">OIDMADRAFT_139815</name>
</gene>
<dbReference type="OrthoDB" id="206213at2759"/>
<dbReference type="PROSITE" id="PS51462">
    <property type="entry name" value="NUDIX"/>
    <property type="match status" value="1"/>
</dbReference>